<dbReference type="InterPro" id="IPR013249">
    <property type="entry name" value="RNA_pol_sigma70_r4_t2"/>
</dbReference>
<evidence type="ECO:0000256" key="4">
    <source>
        <dbReference type="ARBA" id="ARBA00023082"/>
    </source>
</evidence>
<dbReference type="InterPro" id="IPR013325">
    <property type="entry name" value="RNA_pol_sigma_r2"/>
</dbReference>
<dbReference type="PANTHER" id="PTHR30173">
    <property type="entry name" value="SIGMA 19 FACTOR"/>
    <property type="match status" value="1"/>
</dbReference>
<dbReference type="Gene3D" id="1.10.10.10">
    <property type="entry name" value="Winged helix-like DNA-binding domain superfamily/Winged helix DNA-binding domain"/>
    <property type="match status" value="1"/>
</dbReference>
<name>A0A0D0P563_KITGR</name>
<dbReference type="Proteomes" id="UP000032066">
    <property type="component" value="Unassembled WGS sequence"/>
</dbReference>
<dbReference type="InterPro" id="IPR032710">
    <property type="entry name" value="NTF2-like_dom_sf"/>
</dbReference>
<dbReference type="NCBIfam" id="TIGR02937">
    <property type="entry name" value="sigma70-ECF"/>
    <property type="match status" value="1"/>
</dbReference>
<proteinExistence type="inferred from homology"/>
<reference evidence="8 9" key="1">
    <citation type="submission" date="2015-02" db="EMBL/GenBank/DDBJ databases">
        <title>Draft genome sequence of Kitasatospora griseola MF730-N6, a bafilomycin, terpentecin and satosporin producer.</title>
        <authorList>
            <person name="Arens J.C."/>
            <person name="Haltli B."/>
            <person name="Kerr R.G."/>
        </authorList>
    </citation>
    <scope>NUCLEOTIDE SEQUENCE [LARGE SCALE GENOMIC DNA]</scope>
    <source>
        <strain evidence="8 9">MF730-N6</strain>
    </source>
</reference>
<dbReference type="InterPro" id="IPR007627">
    <property type="entry name" value="RNA_pol_sigma70_r2"/>
</dbReference>
<evidence type="ECO:0000259" key="7">
    <source>
        <dbReference type="Pfam" id="PF08281"/>
    </source>
</evidence>
<dbReference type="InterPro" id="IPR036388">
    <property type="entry name" value="WH-like_DNA-bd_sf"/>
</dbReference>
<dbReference type="PANTHER" id="PTHR30173:SF43">
    <property type="entry name" value="ECF RNA POLYMERASE SIGMA FACTOR SIGI-RELATED"/>
    <property type="match status" value="1"/>
</dbReference>
<dbReference type="OrthoDB" id="3211555at2"/>
<evidence type="ECO:0000256" key="3">
    <source>
        <dbReference type="ARBA" id="ARBA00023015"/>
    </source>
</evidence>
<dbReference type="InterPro" id="IPR013324">
    <property type="entry name" value="RNA_pol_sigma_r3/r4-like"/>
</dbReference>
<dbReference type="AlphaFoldDB" id="A0A0D0P563"/>
<dbReference type="InterPro" id="IPR014284">
    <property type="entry name" value="RNA_pol_sigma-70_dom"/>
</dbReference>
<comment type="subunit">
    <text evidence="2">Interacts transiently with the RNA polymerase catalytic core formed by RpoA, RpoB, RpoC and RpoZ (2 alpha, 1 beta, 1 beta' and 1 omega subunit) to form the RNA polymerase holoenzyme that can initiate transcription.</text>
</comment>
<evidence type="ECO:0000313" key="9">
    <source>
        <dbReference type="Proteomes" id="UP000032066"/>
    </source>
</evidence>
<dbReference type="InterPro" id="IPR052704">
    <property type="entry name" value="ECF_Sigma-70_Domain"/>
</dbReference>
<dbReference type="PATRIC" id="fig|2064.6.peg.918"/>
<dbReference type="EMBL" id="JXZB01000001">
    <property type="protein sequence ID" value="KIQ66691.1"/>
    <property type="molecule type" value="Genomic_DNA"/>
</dbReference>
<keyword evidence="9" id="KW-1185">Reference proteome</keyword>
<dbReference type="STRING" id="2064.TR51_04120"/>
<organism evidence="8 9">
    <name type="scientific">Kitasatospora griseola</name>
    <name type="common">Streptomyces griseolosporeus</name>
    <dbReference type="NCBI Taxonomy" id="2064"/>
    <lineage>
        <taxon>Bacteria</taxon>
        <taxon>Bacillati</taxon>
        <taxon>Actinomycetota</taxon>
        <taxon>Actinomycetes</taxon>
        <taxon>Kitasatosporales</taxon>
        <taxon>Streptomycetaceae</taxon>
        <taxon>Kitasatospora</taxon>
    </lineage>
</organism>
<keyword evidence="4" id="KW-0731">Sigma factor</keyword>
<evidence type="ECO:0000256" key="1">
    <source>
        <dbReference type="ARBA" id="ARBA00010641"/>
    </source>
</evidence>
<dbReference type="Pfam" id="PF04542">
    <property type="entry name" value="Sigma70_r2"/>
    <property type="match status" value="1"/>
</dbReference>
<evidence type="ECO:0000259" key="6">
    <source>
        <dbReference type="Pfam" id="PF04542"/>
    </source>
</evidence>
<evidence type="ECO:0000313" key="8">
    <source>
        <dbReference type="EMBL" id="KIQ66691.1"/>
    </source>
</evidence>
<protein>
    <submittedName>
        <fullName evidence="8">RNA polymerase sigma 70</fullName>
    </submittedName>
</protein>
<evidence type="ECO:0000256" key="5">
    <source>
        <dbReference type="ARBA" id="ARBA00023163"/>
    </source>
</evidence>
<gene>
    <name evidence="8" type="ORF">TR51_04120</name>
</gene>
<dbReference type="RefSeq" id="WP_043908036.1">
    <property type="nucleotide sequence ID" value="NZ_JXZB01000001.1"/>
</dbReference>
<dbReference type="Gene3D" id="3.10.450.50">
    <property type="match status" value="1"/>
</dbReference>
<dbReference type="SUPFAM" id="SSF54427">
    <property type="entry name" value="NTF2-like"/>
    <property type="match status" value="1"/>
</dbReference>
<keyword evidence="3" id="KW-0805">Transcription regulation</keyword>
<comment type="caution">
    <text evidence="8">The sequence shown here is derived from an EMBL/GenBank/DDBJ whole genome shotgun (WGS) entry which is preliminary data.</text>
</comment>
<keyword evidence="5" id="KW-0804">Transcription</keyword>
<feature type="domain" description="RNA polymerase sigma-70 region 2" evidence="6">
    <location>
        <begin position="7"/>
        <end position="72"/>
    </location>
</feature>
<dbReference type="GO" id="GO:0003677">
    <property type="term" value="F:DNA binding"/>
    <property type="evidence" value="ECO:0007669"/>
    <property type="project" value="InterPro"/>
</dbReference>
<dbReference type="GO" id="GO:0006352">
    <property type="term" value="P:DNA-templated transcription initiation"/>
    <property type="evidence" value="ECO:0007669"/>
    <property type="project" value="InterPro"/>
</dbReference>
<feature type="domain" description="RNA polymerase sigma factor 70 region 4 type 2" evidence="7">
    <location>
        <begin position="101"/>
        <end position="153"/>
    </location>
</feature>
<dbReference type="GO" id="GO:0016987">
    <property type="term" value="F:sigma factor activity"/>
    <property type="evidence" value="ECO:0007669"/>
    <property type="project" value="UniProtKB-KW"/>
</dbReference>
<dbReference type="Pfam" id="PF08281">
    <property type="entry name" value="Sigma70_r4_2"/>
    <property type="match status" value="1"/>
</dbReference>
<dbReference type="SUPFAM" id="SSF88659">
    <property type="entry name" value="Sigma3 and sigma4 domains of RNA polymerase sigma factors"/>
    <property type="match status" value="1"/>
</dbReference>
<dbReference type="Gene3D" id="1.10.1740.10">
    <property type="match status" value="1"/>
</dbReference>
<evidence type="ECO:0000256" key="2">
    <source>
        <dbReference type="ARBA" id="ARBA00011344"/>
    </source>
</evidence>
<comment type="similarity">
    <text evidence="1">Belongs to the sigma-70 factor family. ECF subfamily.</text>
</comment>
<accession>A0A0D0P563</accession>
<sequence length="273" mass="29408">MELIEHFEAARPRLLSLAHRILGSQQDAEDAVQTAWTRVHALGAATLDNPDGWLTSVTARLCVDQLRARARRPELPLLDLDFRSEELAAEEAFLRREEVSRALLVLLDALPPRQRVAYVLHDLFAVPFDQVAQILDVRPDAAKKLASRARTALRAGRPEPGTPAASQLLVVEAFLAAARGGDLGRLVALLAPGAVRTADPRLLPPGTPTEVHGADAIATETRAFAARIALAAPLLLDGRPGAVIAPAGRPYALIRLRLDPGGLVTRIEITPVR</sequence>
<dbReference type="SUPFAM" id="SSF88946">
    <property type="entry name" value="Sigma2 domain of RNA polymerase sigma factors"/>
    <property type="match status" value="1"/>
</dbReference>